<feature type="transmembrane region" description="Helical" evidence="2">
    <location>
        <begin position="54"/>
        <end position="72"/>
    </location>
</feature>
<keyword evidence="2" id="KW-0812">Transmembrane</keyword>
<keyword evidence="2" id="KW-0472">Membrane</keyword>
<keyword evidence="4" id="KW-1185">Reference proteome</keyword>
<dbReference type="Proteomes" id="UP001215598">
    <property type="component" value="Unassembled WGS sequence"/>
</dbReference>
<dbReference type="EMBL" id="JARKIB010000141">
    <property type="protein sequence ID" value="KAJ7732976.1"/>
    <property type="molecule type" value="Genomic_DNA"/>
</dbReference>
<dbReference type="AlphaFoldDB" id="A0AAD7I1I2"/>
<gene>
    <name evidence="3" type="ORF">B0H16DRAFT_1769665</name>
</gene>
<accession>A0AAD7I1I2</accession>
<evidence type="ECO:0000256" key="1">
    <source>
        <dbReference type="SAM" id="MobiDB-lite"/>
    </source>
</evidence>
<keyword evidence="2" id="KW-1133">Transmembrane helix</keyword>
<organism evidence="3 4">
    <name type="scientific">Mycena metata</name>
    <dbReference type="NCBI Taxonomy" id="1033252"/>
    <lineage>
        <taxon>Eukaryota</taxon>
        <taxon>Fungi</taxon>
        <taxon>Dikarya</taxon>
        <taxon>Basidiomycota</taxon>
        <taxon>Agaricomycotina</taxon>
        <taxon>Agaricomycetes</taxon>
        <taxon>Agaricomycetidae</taxon>
        <taxon>Agaricales</taxon>
        <taxon>Marasmiineae</taxon>
        <taxon>Mycenaceae</taxon>
        <taxon>Mycena</taxon>
    </lineage>
</organism>
<evidence type="ECO:0000256" key="2">
    <source>
        <dbReference type="SAM" id="Phobius"/>
    </source>
</evidence>
<reference evidence="3" key="1">
    <citation type="submission" date="2023-03" db="EMBL/GenBank/DDBJ databases">
        <title>Massive genome expansion in bonnet fungi (Mycena s.s.) driven by repeated elements and novel gene families across ecological guilds.</title>
        <authorList>
            <consortium name="Lawrence Berkeley National Laboratory"/>
            <person name="Harder C.B."/>
            <person name="Miyauchi S."/>
            <person name="Viragh M."/>
            <person name="Kuo A."/>
            <person name="Thoen E."/>
            <person name="Andreopoulos B."/>
            <person name="Lu D."/>
            <person name="Skrede I."/>
            <person name="Drula E."/>
            <person name="Henrissat B."/>
            <person name="Morin E."/>
            <person name="Kohler A."/>
            <person name="Barry K."/>
            <person name="LaButti K."/>
            <person name="Morin E."/>
            <person name="Salamov A."/>
            <person name="Lipzen A."/>
            <person name="Mereny Z."/>
            <person name="Hegedus B."/>
            <person name="Baldrian P."/>
            <person name="Stursova M."/>
            <person name="Weitz H."/>
            <person name="Taylor A."/>
            <person name="Grigoriev I.V."/>
            <person name="Nagy L.G."/>
            <person name="Martin F."/>
            <person name="Kauserud H."/>
        </authorList>
    </citation>
    <scope>NUCLEOTIDE SEQUENCE</scope>
    <source>
        <strain evidence="3">CBHHK182m</strain>
    </source>
</reference>
<evidence type="ECO:0000313" key="4">
    <source>
        <dbReference type="Proteomes" id="UP001215598"/>
    </source>
</evidence>
<feature type="transmembrane region" description="Helical" evidence="2">
    <location>
        <begin position="78"/>
        <end position="100"/>
    </location>
</feature>
<feature type="region of interest" description="Disordered" evidence="1">
    <location>
        <begin position="1"/>
        <end position="39"/>
    </location>
</feature>
<feature type="transmembrane region" description="Helical" evidence="2">
    <location>
        <begin position="112"/>
        <end position="133"/>
    </location>
</feature>
<proteinExistence type="predicted"/>
<comment type="caution">
    <text evidence="3">The sequence shown here is derived from an EMBL/GenBank/DDBJ whole genome shotgun (WGS) entry which is preliminary data.</text>
</comment>
<evidence type="ECO:0000313" key="3">
    <source>
        <dbReference type="EMBL" id="KAJ7732976.1"/>
    </source>
</evidence>
<protein>
    <submittedName>
        <fullName evidence="3">Uncharacterized protein</fullName>
    </submittedName>
</protein>
<name>A0AAD7I1I2_9AGAR</name>
<sequence length="177" mass="19005">MIFSEGCEDLTERHTGQRPGQKHLERKHASSATLSGTGPGSPTPKAFFAATGHYAAVLLSATALGLSASIVAHNHHSAVAIAHLTVMCQSTFSSLTCFCVSALDTGEDRQHLTLTFMFFNLLMYIGLVVPLALDPVAHRDIRAGQSDDSSAALTQHPYYGLFVLDLIYIFLKTSGLI</sequence>